<evidence type="ECO:0000313" key="5">
    <source>
        <dbReference type="Proteomes" id="UP001600165"/>
    </source>
</evidence>
<organism evidence="4 5">
    <name type="scientific">Almyronema epifaneia S1</name>
    <dbReference type="NCBI Taxonomy" id="2991925"/>
    <lineage>
        <taxon>Bacteria</taxon>
        <taxon>Bacillati</taxon>
        <taxon>Cyanobacteriota</taxon>
        <taxon>Cyanophyceae</taxon>
        <taxon>Nodosilineales</taxon>
        <taxon>Nodosilineaceae</taxon>
        <taxon>Almyronema</taxon>
        <taxon>Almyronema epifaneia</taxon>
    </lineage>
</organism>
<feature type="modified residue" description="4-aspartylphosphate" evidence="1">
    <location>
        <position position="77"/>
    </location>
</feature>
<dbReference type="SUPFAM" id="SSF52172">
    <property type="entry name" value="CheY-like"/>
    <property type="match status" value="1"/>
</dbReference>
<evidence type="ECO:0000256" key="2">
    <source>
        <dbReference type="SAM" id="MobiDB-lite"/>
    </source>
</evidence>
<proteinExistence type="predicted"/>
<feature type="region of interest" description="Disordered" evidence="2">
    <location>
        <begin position="1"/>
        <end position="24"/>
    </location>
</feature>
<sequence length="149" mass="16117">MSQPVPSLLYQPTQLPSPDTPPDTPKCILLIDQTEDSGTVIKLSLEMMMGWQVLVATSLPQGRGLALEHLPDIILLDLETTGVSTPAQLYLNLPPIPVVLIVPRVRLGDRLKIEQQGIAAIVDKPFDPLTLAQCLINLLNQSASAPVPD</sequence>
<reference evidence="4 5" key="1">
    <citation type="submission" date="2024-10" db="EMBL/GenBank/DDBJ databases">
        <authorList>
            <person name="Ratan Roy A."/>
            <person name="Morales Sandoval P.H."/>
            <person name="De Los Santos Villalobos S."/>
            <person name="Chakraborty S."/>
            <person name="Mukherjee J."/>
        </authorList>
    </citation>
    <scope>NUCLEOTIDE SEQUENCE [LARGE SCALE GENOMIC DNA]</scope>
    <source>
        <strain evidence="4 5">S1</strain>
    </source>
</reference>
<comment type="caution">
    <text evidence="4">The sequence shown here is derived from an EMBL/GenBank/DDBJ whole genome shotgun (WGS) entry which is preliminary data.</text>
</comment>
<dbReference type="InterPro" id="IPR001789">
    <property type="entry name" value="Sig_transdc_resp-reg_receiver"/>
</dbReference>
<dbReference type="RefSeq" id="WP_377960454.1">
    <property type="nucleotide sequence ID" value="NZ_JBHZOL010000004.1"/>
</dbReference>
<dbReference type="InterPro" id="IPR011006">
    <property type="entry name" value="CheY-like_superfamily"/>
</dbReference>
<accession>A0ABW6IBI5</accession>
<keyword evidence="5" id="KW-1185">Reference proteome</keyword>
<dbReference type="Gene3D" id="3.40.50.2300">
    <property type="match status" value="1"/>
</dbReference>
<feature type="domain" description="Response regulatory" evidence="3">
    <location>
        <begin position="27"/>
        <end position="139"/>
    </location>
</feature>
<keyword evidence="1" id="KW-0597">Phosphoprotein</keyword>
<dbReference type="SMART" id="SM00448">
    <property type="entry name" value="REC"/>
    <property type="match status" value="1"/>
</dbReference>
<name>A0ABW6IBI5_9CYAN</name>
<dbReference type="EMBL" id="JBHZOL010000004">
    <property type="protein sequence ID" value="MFE4104814.1"/>
    <property type="molecule type" value="Genomic_DNA"/>
</dbReference>
<evidence type="ECO:0000313" key="4">
    <source>
        <dbReference type="EMBL" id="MFE4104814.1"/>
    </source>
</evidence>
<dbReference type="PROSITE" id="PS50110">
    <property type="entry name" value="RESPONSE_REGULATORY"/>
    <property type="match status" value="1"/>
</dbReference>
<gene>
    <name evidence="4" type="ORF">ACFVKH_00905</name>
</gene>
<protein>
    <submittedName>
        <fullName evidence="4">Two-component system response regulator</fullName>
    </submittedName>
</protein>
<feature type="compositionally biased region" description="Polar residues" evidence="2">
    <location>
        <begin position="1"/>
        <end position="17"/>
    </location>
</feature>
<evidence type="ECO:0000256" key="1">
    <source>
        <dbReference type="PROSITE-ProRule" id="PRU00169"/>
    </source>
</evidence>
<dbReference type="Proteomes" id="UP001600165">
    <property type="component" value="Unassembled WGS sequence"/>
</dbReference>
<evidence type="ECO:0000259" key="3">
    <source>
        <dbReference type="PROSITE" id="PS50110"/>
    </source>
</evidence>